<dbReference type="AlphaFoldDB" id="A0A1M5W5V5"/>
<feature type="binding site" evidence="11">
    <location>
        <position position="295"/>
    </location>
    <ligand>
        <name>Mg(2+)</name>
        <dbReference type="ChEBI" id="CHEBI:18420"/>
    </ligand>
</feature>
<evidence type="ECO:0000256" key="11">
    <source>
        <dbReference type="PIRSR" id="PIRSR006268-2"/>
    </source>
</evidence>
<evidence type="ECO:0000256" key="5">
    <source>
        <dbReference type="ARBA" id="ARBA00022723"/>
    </source>
</evidence>
<protein>
    <recommendedName>
        <fullName evidence="2 10">FAD:protein FMN transferase</fullName>
        <ecNumber evidence="1 10">2.7.1.180</ecNumber>
    </recommendedName>
    <alternativeName>
        <fullName evidence="8 10">Flavin transferase</fullName>
    </alternativeName>
</protein>
<accession>A0A1M5W5V5</accession>
<evidence type="ECO:0000256" key="8">
    <source>
        <dbReference type="ARBA" id="ARBA00031306"/>
    </source>
</evidence>
<dbReference type="PIRSF" id="PIRSF006268">
    <property type="entry name" value="ApbE"/>
    <property type="match status" value="1"/>
</dbReference>
<organism evidence="13 14">
    <name type="scientific">Clostridium grantii DSM 8605</name>
    <dbReference type="NCBI Taxonomy" id="1121316"/>
    <lineage>
        <taxon>Bacteria</taxon>
        <taxon>Bacillati</taxon>
        <taxon>Bacillota</taxon>
        <taxon>Clostridia</taxon>
        <taxon>Eubacteriales</taxon>
        <taxon>Clostridiaceae</taxon>
        <taxon>Clostridium</taxon>
    </lineage>
</organism>
<comment type="catalytic activity">
    <reaction evidence="9 10">
        <text>L-threonyl-[protein] + FAD = FMN-L-threonyl-[protein] + AMP + H(+)</text>
        <dbReference type="Rhea" id="RHEA:36847"/>
        <dbReference type="Rhea" id="RHEA-COMP:11060"/>
        <dbReference type="Rhea" id="RHEA-COMP:11061"/>
        <dbReference type="ChEBI" id="CHEBI:15378"/>
        <dbReference type="ChEBI" id="CHEBI:30013"/>
        <dbReference type="ChEBI" id="CHEBI:57692"/>
        <dbReference type="ChEBI" id="CHEBI:74257"/>
        <dbReference type="ChEBI" id="CHEBI:456215"/>
        <dbReference type="EC" id="2.7.1.180"/>
    </reaction>
</comment>
<dbReference type="GO" id="GO:0016740">
    <property type="term" value="F:transferase activity"/>
    <property type="evidence" value="ECO:0007669"/>
    <property type="project" value="UniProtKB-UniRule"/>
</dbReference>
<feature type="transmembrane region" description="Helical" evidence="12">
    <location>
        <begin position="6"/>
        <end position="25"/>
    </location>
</feature>
<feature type="binding site" evidence="11">
    <location>
        <position position="299"/>
    </location>
    <ligand>
        <name>Mg(2+)</name>
        <dbReference type="ChEBI" id="CHEBI:18420"/>
    </ligand>
</feature>
<keyword evidence="12" id="KW-1133">Transmembrane helix</keyword>
<reference evidence="13 14" key="1">
    <citation type="submission" date="2016-11" db="EMBL/GenBank/DDBJ databases">
        <authorList>
            <person name="Jaros S."/>
            <person name="Januszkiewicz K."/>
            <person name="Wedrychowicz H."/>
        </authorList>
    </citation>
    <scope>NUCLEOTIDE SEQUENCE [LARGE SCALE GENOMIC DNA]</scope>
    <source>
        <strain evidence="13 14">DSM 8605</strain>
    </source>
</reference>
<evidence type="ECO:0000256" key="10">
    <source>
        <dbReference type="PIRNR" id="PIRNR006268"/>
    </source>
</evidence>
<dbReference type="GO" id="GO:0046872">
    <property type="term" value="F:metal ion binding"/>
    <property type="evidence" value="ECO:0007669"/>
    <property type="project" value="UniProtKB-UniRule"/>
</dbReference>
<proteinExistence type="inferred from homology"/>
<dbReference type="EC" id="2.7.1.180" evidence="1 10"/>
<dbReference type="SUPFAM" id="SSF143631">
    <property type="entry name" value="ApbE-like"/>
    <property type="match status" value="1"/>
</dbReference>
<evidence type="ECO:0000256" key="7">
    <source>
        <dbReference type="ARBA" id="ARBA00022842"/>
    </source>
</evidence>
<evidence type="ECO:0000256" key="1">
    <source>
        <dbReference type="ARBA" id="ARBA00011955"/>
    </source>
</evidence>
<keyword evidence="14" id="KW-1185">Reference proteome</keyword>
<evidence type="ECO:0000256" key="12">
    <source>
        <dbReference type="SAM" id="Phobius"/>
    </source>
</evidence>
<evidence type="ECO:0000256" key="2">
    <source>
        <dbReference type="ARBA" id="ARBA00016337"/>
    </source>
</evidence>
<dbReference type="PANTHER" id="PTHR30040">
    <property type="entry name" value="THIAMINE BIOSYNTHESIS LIPOPROTEIN APBE"/>
    <property type="match status" value="1"/>
</dbReference>
<comment type="cofactor">
    <cofactor evidence="11">
        <name>Mg(2+)</name>
        <dbReference type="ChEBI" id="CHEBI:18420"/>
    </cofactor>
    <cofactor evidence="11">
        <name>Mn(2+)</name>
        <dbReference type="ChEBI" id="CHEBI:29035"/>
    </cofactor>
    <text evidence="11">Magnesium. Can also use manganese.</text>
</comment>
<comment type="similarity">
    <text evidence="10">Belongs to the ApbE family.</text>
</comment>
<gene>
    <name evidence="13" type="ORF">SAMN02745207_02672</name>
</gene>
<keyword evidence="5 10" id="KW-0479">Metal-binding</keyword>
<dbReference type="STRING" id="1121316.SAMN02745207_02672"/>
<dbReference type="Proteomes" id="UP000184447">
    <property type="component" value="Unassembled WGS sequence"/>
</dbReference>
<evidence type="ECO:0000256" key="4">
    <source>
        <dbReference type="ARBA" id="ARBA00022679"/>
    </source>
</evidence>
<keyword evidence="3 10" id="KW-0285">Flavoprotein</keyword>
<dbReference type="EMBL" id="FQXM01000015">
    <property type="protein sequence ID" value="SHH82573.1"/>
    <property type="molecule type" value="Genomic_DNA"/>
</dbReference>
<evidence type="ECO:0000313" key="13">
    <source>
        <dbReference type="EMBL" id="SHH82573.1"/>
    </source>
</evidence>
<evidence type="ECO:0000256" key="9">
    <source>
        <dbReference type="ARBA" id="ARBA00048540"/>
    </source>
</evidence>
<keyword evidence="6 10" id="KW-0274">FAD</keyword>
<name>A0A1M5W5V5_9CLOT</name>
<dbReference type="RefSeq" id="WP_073338922.1">
    <property type="nucleotide sequence ID" value="NZ_FQXM01000015.1"/>
</dbReference>
<feature type="binding site" evidence="11">
    <location>
        <position position="181"/>
    </location>
    <ligand>
        <name>Mg(2+)</name>
        <dbReference type="ChEBI" id="CHEBI:18420"/>
    </ligand>
</feature>
<dbReference type="PANTHER" id="PTHR30040:SF2">
    <property type="entry name" value="FAD:PROTEIN FMN TRANSFERASE"/>
    <property type="match status" value="1"/>
</dbReference>
<evidence type="ECO:0000313" key="14">
    <source>
        <dbReference type="Proteomes" id="UP000184447"/>
    </source>
</evidence>
<dbReference type="Pfam" id="PF02424">
    <property type="entry name" value="ApbE"/>
    <property type="match status" value="1"/>
</dbReference>
<keyword evidence="4 10" id="KW-0808">Transferase</keyword>
<keyword evidence="12" id="KW-0472">Membrane</keyword>
<sequence length="350" mass="38243">MKKNKLIVTIFLFIIIIASLFYSIINKKNAGSTIAEPISKSGYFLDTLIDIKLYDNGTEEMIDEMFTILKDIEGKMSIHIIDSEVSTINSNSGVDAVKVSPDTLAVIQRGEYYSKLSNGNFDITVGPLVSLWNIGSDEAKLPTQNEIDKALNLIDYTKVTIDEANSTVKLEDENMSIDLGGIAKGYAADKLAEYLTSKNVKSALISLGGNIFALGSKANGEDWSIGIQNPFDTRGDYFAILKVSNKTVVTSGVYERFLEVDGEIYHHILSPFNGYPVDNNLMSVTIIADKSIDADGLSTTIFALGVDKGLELINSLDGVSAIFVTKDKEVYISSGVDNFSISNNEFKLMD</sequence>
<dbReference type="Gene3D" id="3.10.520.10">
    <property type="entry name" value="ApbE-like domains"/>
    <property type="match status" value="1"/>
</dbReference>
<keyword evidence="13" id="KW-0449">Lipoprotein</keyword>
<evidence type="ECO:0000256" key="3">
    <source>
        <dbReference type="ARBA" id="ARBA00022630"/>
    </source>
</evidence>
<dbReference type="OrthoDB" id="9778595at2"/>
<evidence type="ECO:0000256" key="6">
    <source>
        <dbReference type="ARBA" id="ARBA00022827"/>
    </source>
</evidence>
<keyword evidence="12" id="KW-0812">Transmembrane</keyword>
<dbReference type="InterPro" id="IPR024932">
    <property type="entry name" value="ApbE"/>
</dbReference>
<keyword evidence="7 10" id="KW-0460">Magnesium</keyword>
<dbReference type="InterPro" id="IPR003374">
    <property type="entry name" value="ApbE-like_sf"/>
</dbReference>